<proteinExistence type="predicted"/>
<sequence length="181" mass="19472">MVQLQLLFATVLATLASTSAFTRPHAGLTRPAFAFGPRSAVAGGRRASTDAVTMMAEGDADPKEKKGATVNIVGEGARGGYFRTTLKNEALFRAINTEYARSADGCVLRAQGRRSSIEGLKRWCLSKKPGQGPGLSTIIDSVDIDWMDELPNIDTKWADITPAEFAFEEMSADEVIEAAKM</sequence>
<protein>
    <recommendedName>
        <fullName evidence="3">Acylphosphatase-like domain-containing protein</fullName>
    </recommendedName>
</protein>
<keyword evidence="2" id="KW-0732">Signal</keyword>
<evidence type="ECO:0000259" key="3">
    <source>
        <dbReference type="PROSITE" id="PS51160"/>
    </source>
</evidence>
<dbReference type="EMBL" id="HBGT01009953">
    <property type="protein sequence ID" value="CAD9402851.1"/>
    <property type="molecule type" value="Transcribed_RNA"/>
</dbReference>
<feature type="signal peptide" evidence="2">
    <location>
        <begin position="1"/>
        <end position="20"/>
    </location>
</feature>
<evidence type="ECO:0000313" key="4">
    <source>
        <dbReference type="EMBL" id="CAD9402851.1"/>
    </source>
</evidence>
<evidence type="ECO:0000256" key="2">
    <source>
        <dbReference type="SAM" id="SignalP"/>
    </source>
</evidence>
<reference evidence="4" key="1">
    <citation type="submission" date="2021-01" db="EMBL/GenBank/DDBJ databases">
        <authorList>
            <person name="Corre E."/>
            <person name="Pelletier E."/>
            <person name="Niang G."/>
            <person name="Scheremetjew M."/>
            <person name="Finn R."/>
            <person name="Kale V."/>
            <person name="Holt S."/>
            <person name="Cochrane G."/>
            <person name="Meng A."/>
            <person name="Brown T."/>
            <person name="Cohen L."/>
        </authorList>
    </citation>
    <scope>NUCLEOTIDE SEQUENCE</scope>
    <source>
        <strain evidence="4">RCC1693</strain>
    </source>
</reference>
<feature type="chain" id="PRO_5030841648" description="Acylphosphatase-like domain-containing protein" evidence="2">
    <location>
        <begin position="21"/>
        <end position="181"/>
    </location>
</feature>
<dbReference type="AlphaFoldDB" id="A0A7S2BPC9"/>
<accession>A0A7S2BPC9</accession>
<dbReference type="InterPro" id="IPR001792">
    <property type="entry name" value="Acylphosphatase-like_dom"/>
</dbReference>
<comment type="caution">
    <text evidence="1">Lacks conserved residue(s) required for the propagation of feature annotation.</text>
</comment>
<feature type="domain" description="Acylphosphatase-like" evidence="3">
    <location>
        <begin position="67"/>
        <end position="162"/>
    </location>
</feature>
<organism evidence="4">
    <name type="scientific">Florenciella parvula</name>
    <dbReference type="NCBI Taxonomy" id="236787"/>
    <lineage>
        <taxon>Eukaryota</taxon>
        <taxon>Sar</taxon>
        <taxon>Stramenopiles</taxon>
        <taxon>Ochrophyta</taxon>
        <taxon>Dictyochophyceae</taxon>
        <taxon>Florenciellales</taxon>
        <taxon>Florenciella</taxon>
    </lineage>
</organism>
<dbReference type="PROSITE" id="PS51160">
    <property type="entry name" value="ACYLPHOSPHATASE_3"/>
    <property type="match status" value="1"/>
</dbReference>
<evidence type="ECO:0000256" key="1">
    <source>
        <dbReference type="PROSITE-ProRule" id="PRU00520"/>
    </source>
</evidence>
<name>A0A7S2BPC9_9STRA</name>
<gene>
    <name evidence="4" type="ORF">FPAR1323_LOCUS5404</name>
</gene>